<evidence type="ECO:0000313" key="2">
    <source>
        <dbReference type="Proteomes" id="UP001159427"/>
    </source>
</evidence>
<keyword evidence="2" id="KW-1185">Reference proteome</keyword>
<proteinExistence type="predicted"/>
<dbReference type="Proteomes" id="UP001159427">
    <property type="component" value="Unassembled WGS sequence"/>
</dbReference>
<gene>
    <name evidence="1" type="ORF">PEVE_00023135</name>
</gene>
<dbReference type="EMBL" id="CALNXI010000307">
    <property type="protein sequence ID" value="CAH3024526.1"/>
    <property type="molecule type" value="Genomic_DNA"/>
</dbReference>
<protein>
    <submittedName>
        <fullName evidence="1">Uncharacterized protein</fullName>
    </submittedName>
</protein>
<evidence type="ECO:0000313" key="1">
    <source>
        <dbReference type="EMBL" id="CAH3024526.1"/>
    </source>
</evidence>
<name>A0ABN8M4S3_9CNID</name>
<reference evidence="1 2" key="1">
    <citation type="submission" date="2022-05" db="EMBL/GenBank/DDBJ databases">
        <authorList>
            <consortium name="Genoscope - CEA"/>
            <person name="William W."/>
        </authorList>
    </citation>
    <scope>NUCLEOTIDE SEQUENCE [LARGE SCALE GENOMIC DNA]</scope>
</reference>
<comment type="caution">
    <text evidence="1">The sequence shown here is derived from an EMBL/GenBank/DDBJ whole genome shotgun (WGS) entry which is preliminary data.</text>
</comment>
<sequence>MSSFDPNEPDHSSSLEIVDAGKHNTGTDITLIYNPTTGVFLVRRGAITDVNTITEVKAESNEGHTYTITRGRDGDCKVKNGAGKIIGIKRTITIETRNGSTFRITRYANGGTSSISCDSPQKYVLVSATRRKRSDISGHRAREKINVPKNSYERNNMSFFSTPSPNYQEVVDVTTSYYTGPDFILTRYPRPNEGFGVNRGRILSVETVTTIRVQASNGEIFTITRDENGGKHDMGQTTPELEQGDVKKGNMTCISGYDDASNDAGNAESNFDYHGVQYTSLIQESFHFYTENALSYRKAGCPGDSETLDLCRQD</sequence>
<organism evidence="1 2">
    <name type="scientific">Porites evermanni</name>
    <dbReference type="NCBI Taxonomy" id="104178"/>
    <lineage>
        <taxon>Eukaryota</taxon>
        <taxon>Metazoa</taxon>
        <taxon>Cnidaria</taxon>
        <taxon>Anthozoa</taxon>
        <taxon>Hexacorallia</taxon>
        <taxon>Scleractinia</taxon>
        <taxon>Fungiina</taxon>
        <taxon>Poritidae</taxon>
        <taxon>Porites</taxon>
    </lineage>
</organism>
<accession>A0ABN8M4S3</accession>